<keyword evidence="2" id="KW-1185">Reference proteome</keyword>
<gene>
    <name evidence="1" type="ORF">GCM10009676_13200</name>
</gene>
<accession>A0ABN1W1Q5</accession>
<sequence>MPDEQAHDDSAPTGEQPSVWEIRIGVYATETQANEVKEQFVRLLCPDPEHEPPCPVPWSAWVVHESDLDDPQLYAELTEQGEAERHLRP</sequence>
<name>A0ABN1W1Q5_9PSEU</name>
<evidence type="ECO:0008006" key="3">
    <source>
        <dbReference type="Google" id="ProtNLM"/>
    </source>
</evidence>
<evidence type="ECO:0000313" key="2">
    <source>
        <dbReference type="Proteomes" id="UP001500653"/>
    </source>
</evidence>
<protein>
    <recommendedName>
        <fullName evidence="3">SPOR domain-containing protein</fullName>
    </recommendedName>
</protein>
<organism evidence="1 2">
    <name type="scientific">Prauserella halophila</name>
    <dbReference type="NCBI Taxonomy" id="185641"/>
    <lineage>
        <taxon>Bacteria</taxon>
        <taxon>Bacillati</taxon>
        <taxon>Actinomycetota</taxon>
        <taxon>Actinomycetes</taxon>
        <taxon>Pseudonocardiales</taxon>
        <taxon>Pseudonocardiaceae</taxon>
        <taxon>Prauserella</taxon>
    </lineage>
</organism>
<comment type="caution">
    <text evidence="1">The sequence shown here is derived from an EMBL/GenBank/DDBJ whole genome shotgun (WGS) entry which is preliminary data.</text>
</comment>
<reference evidence="1 2" key="1">
    <citation type="journal article" date="2019" name="Int. J. Syst. Evol. Microbiol.">
        <title>The Global Catalogue of Microorganisms (GCM) 10K type strain sequencing project: providing services to taxonomists for standard genome sequencing and annotation.</title>
        <authorList>
            <consortium name="The Broad Institute Genomics Platform"/>
            <consortium name="The Broad Institute Genome Sequencing Center for Infectious Disease"/>
            <person name="Wu L."/>
            <person name="Ma J."/>
        </authorList>
    </citation>
    <scope>NUCLEOTIDE SEQUENCE [LARGE SCALE GENOMIC DNA]</scope>
    <source>
        <strain evidence="1 2">JCM 13023</strain>
    </source>
</reference>
<proteinExistence type="predicted"/>
<dbReference type="Proteomes" id="UP001500653">
    <property type="component" value="Unassembled WGS sequence"/>
</dbReference>
<evidence type="ECO:0000313" key="1">
    <source>
        <dbReference type="EMBL" id="GAA1231547.1"/>
    </source>
</evidence>
<dbReference type="RefSeq" id="WP_253863883.1">
    <property type="nucleotide sequence ID" value="NZ_BAAALN010000005.1"/>
</dbReference>
<dbReference type="EMBL" id="BAAALN010000005">
    <property type="protein sequence ID" value="GAA1231547.1"/>
    <property type="molecule type" value="Genomic_DNA"/>
</dbReference>